<proteinExistence type="predicted"/>
<sequence>TASKGNNMHDVVKKYLNDRYVMKKSINSILKDHANQIHEILSKKLIGCSVEFNYKKNVVKSGVISRVVAVYDQNVYVEIEYDGKLLQLSTEDLTFL</sequence>
<accession>A0ABW3C9H1</accession>
<reference evidence="2" key="1">
    <citation type="journal article" date="2019" name="Int. J. Syst. Evol. Microbiol.">
        <title>The Global Catalogue of Microorganisms (GCM) 10K type strain sequencing project: providing services to taxonomists for standard genome sequencing and annotation.</title>
        <authorList>
            <consortium name="The Broad Institute Genomics Platform"/>
            <consortium name="The Broad Institute Genome Sequencing Center for Infectious Disease"/>
            <person name="Wu L."/>
            <person name="Ma J."/>
        </authorList>
    </citation>
    <scope>NUCLEOTIDE SEQUENCE [LARGE SCALE GENOMIC DNA]</scope>
    <source>
        <strain evidence="2">JCM 31696</strain>
    </source>
</reference>
<comment type="caution">
    <text evidence="1">The sequence shown here is derived from an EMBL/GenBank/DDBJ whole genome shotgun (WGS) entry which is preliminary data.</text>
</comment>
<evidence type="ECO:0000313" key="2">
    <source>
        <dbReference type="Proteomes" id="UP001597083"/>
    </source>
</evidence>
<dbReference type="Proteomes" id="UP001597083">
    <property type="component" value="Unassembled WGS sequence"/>
</dbReference>
<name>A0ABW3C9H1_9ACTN</name>
<dbReference type="EMBL" id="JBHTIR010000183">
    <property type="protein sequence ID" value="MFD0850913.1"/>
    <property type="molecule type" value="Genomic_DNA"/>
</dbReference>
<keyword evidence="2" id="KW-1185">Reference proteome</keyword>
<evidence type="ECO:0000313" key="1">
    <source>
        <dbReference type="EMBL" id="MFD0850913.1"/>
    </source>
</evidence>
<organism evidence="1 2">
    <name type="scientific">Actinomadura adrarensis</name>
    <dbReference type="NCBI Taxonomy" id="1819600"/>
    <lineage>
        <taxon>Bacteria</taxon>
        <taxon>Bacillati</taxon>
        <taxon>Actinomycetota</taxon>
        <taxon>Actinomycetes</taxon>
        <taxon>Streptosporangiales</taxon>
        <taxon>Thermomonosporaceae</taxon>
        <taxon>Actinomadura</taxon>
    </lineage>
</organism>
<feature type="non-terminal residue" evidence="1">
    <location>
        <position position="1"/>
    </location>
</feature>
<gene>
    <name evidence="1" type="ORF">ACFQ07_01615</name>
</gene>
<protein>
    <submittedName>
        <fullName evidence="1">Uncharacterized protein</fullName>
    </submittedName>
</protein>